<evidence type="ECO:0000259" key="2">
    <source>
        <dbReference type="Pfam" id="PF00266"/>
    </source>
</evidence>
<dbReference type="AlphaFoldDB" id="A0A8H4RJS0"/>
<keyword evidence="1" id="KW-0663">Pyridoxal phosphate</keyword>
<dbReference type="InterPro" id="IPR015424">
    <property type="entry name" value="PyrdxlP-dep_Trfase"/>
</dbReference>
<reference evidence="3 4" key="1">
    <citation type="submission" date="2020-03" db="EMBL/GenBank/DDBJ databases">
        <title>Draft Genome Sequence of Cudoniella acicularis.</title>
        <authorList>
            <person name="Buettner E."/>
            <person name="Kellner H."/>
        </authorList>
    </citation>
    <scope>NUCLEOTIDE SEQUENCE [LARGE SCALE GENOMIC DNA]</scope>
    <source>
        <strain evidence="3 4">DSM 108380</strain>
    </source>
</reference>
<dbReference type="Proteomes" id="UP000566819">
    <property type="component" value="Unassembled WGS sequence"/>
</dbReference>
<dbReference type="EMBL" id="JAAMPI010000611">
    <property type="protein sequence ID" value="KAF4629919.1"/>
    <property type="molecule type" value="Genomic_DNA"/>
</dbReference>
<keyword evidence="4" id="KW-1185">Reference proteome</keyword>
<dbReference type="Gene3D" id="3.40.640.10">
    <property type="entry name" value="Type I PLP-dependent aspartate aminotransferase-like (Major domain)"/>
    <property type="match status" value="1"/>
</dbReference>
<dbReference type="PANTHER" id="PTHR43092">
    <property type="entry name" value="L-CYSTEINE DESULFHYDRASE"/>
    <property type="match status" value="1"/>
</dbReference>
<evidence type="ECO:0000256" key="1">
    <source>
        <dbReference type="ARBA" id="ARBA00022898"/>
    </source>
</evidence>
<dbReference type="Pfam" id="PF00266">
    <property type="entry name" value="Aminotran_5"/>
    <property type="match status" value="1"/>
</dbReference>
<dbReference type="InterPro" id="IPR000192">
    <property type="entry name" value="Aminotrans_V_dom"/>
</dbReference>
<feature type="domain" description="Aminotransferase class V" evidence="2">
    <location>
        <begin position="68"/>
        <end position="354"/>
    </location>
</feature>
<evidence type="ECO:0000313" key="4">
    <source>
        <dbReference type="Proteomes" id="UP000566819"/>
    </source>
</evidence>
<name>A0A8H4RJS0_9HELO</name>
<gene>
    <name evidence="3" type="ORF">G7Y89_g8223</name>
</gene>
<organism evidence="3 4">
    <name type="scientific">Cudoniella acicularis</name>
    <dbReference type="NCBI Taxonomy" id="354080"/>
    <lineage>
        <taxon>Eukaryota</taxon>
        <taxon>Fungi</taxon>
        <taxon>Dikarya</taxon>
        <taxon>Ascomycota</taxon>
        <taxon>Pezizomycotina</taxon>
        <taxon>Leotiomycetes</taxon>
        <taxon>Helotiales</taxon>
        <taxon>Tricladiaceae</taxon>
        <taxon>Cudoniella</taxon>
    </lineage>
</organism>
<sequence length="468" mass="52444">MGEVSLHVSTKYERIPFGKEMLKHFLFDPEFKNLNHGSFGTFPRVIKEKQREIQDHTEHAPDQFIRYEYPELLDKSRAAAAKLLNVPTETVVFVANATSGVNTILRNLAWHEDGKDEIIFFSTIYGACGKTIDYVCEANRDLVQAREIKLEYPISDADLVSSFKEAIKASRAARKFPRVAIFDTISSLPGVRMPFEELTRICKEHDILSLIDGAHGIGHISLDLSALKPDFFTSNAHKWLFVPRGCAVLYVPIENQHLIRSTLPTSHGFIPKALASGLPNPLPPSSKNAFVTQFEFVGTIDNSNYLVVGEAIKWRKEACGGEEAITNYTHNLVFEGGKHIANVLGTKLLDNDEQTLTKCNLVNVLLPLSSSSASIPGFHAVKAGFETTIVHWLQQTLINDYKTFIAIYEFQGNWYARLSGQVYLDMEDFEWAGQKLKEICERIGKGEYLGKAQEMDVKEMVVGGDLAK</sequence>
<accession>A0A8H4RJS0</accession>
<evidence type="ECO:0000313" key="3">
    <source>
        <dbReference type="EMBL" id="KAF4629919.1"/>
    </source>
</evidence>
<comment type="caution">
    <text evidence="3">The sequence shown here is derived from an EMBL/GenBank/DDBJ whole genome shotgun (WGS) entry which is preliminary data.</text>
</comment>
<proteinExistence type="predicted"/>
<dbReference type="OrthoDB" id="5978656at2759"/>
<dbReference type="InterPro" id="IPR015421">
    <property type="entry name" value="PyrdxlP-dep_Trfase_major"/>
</dbReference>
<dbReference type="PANTHER" id="PTHR43092:SF2">
    <property type="entry name" value="HERCYNYLCYSTEINE SULFOXIDE LYASE"/>
    <property type="match status" value="1"/>
</dbReference>
<protein>
    <recommendedName>
        <fullName evidence="2">Aminotransferase class V domain-containing protein</fullName>
    </recommendedName>
</protein>
<dbReference type="SUPFAM" id="SSF53383">
    <property type="entry name" value="PLP-dependent transferases"/>
    <property type="match status" value="1"/>
</dbReference>